<dbReference type="Pfam" id="PF00293">
    <property type="entry name" value="NUDIX"/>
    <property type="match status" value="1"/>
</dbReference>
<evidence type="ECO:0000313" key="3">
    <source>
        <dbReference type="EMBL" id="NJQ04379.1"/>
    </source>
</evidence>
<name>A0A7X6HXP7_9ACTN</name>
<dbReference type="Proteomes" id="UP000578686">
    <property type="component" value="Unassembled WGS sequence"/>
</dbReference>
<evidence type="ECO:0000259" key="2">
    <source>
        <dbReference type="PROSITE" id="PS51462"/>
    </source>
</evidence>
<comment type="similarity">
    <text evidence="1">Belongs to the Nudix hydrolase family.</text>
</comment>
<sequence>MSLHRDASRVLERWQAPDEGQHRLRHEYRSHLSTYPDALRRECAAGHLTASALVVDPEREQVLLTLHAKLDMWLQTGGHCEDSDTSLAGAALREASEESGIAGLRLLEQPVALDRHLTPCAVHLDVQYVALAPRGAEARRSEESADLRWFGFDEVAGVADGSVVRLAARARALL</sequence>
<dbReference type="PROSITE" id="PS51462">
    <property type="entry name" value="NUDIX"/>
    <property type="match status" value="1"/>
</dbReference>
<organism evidence="3 4">
    <name type="scientific">Streptomyces lonarensis</name>
    <dbReference type="NCBI Taxonomy" id="700599"/>
    <lineage>
        <taxon>Bacteria</taxon>
        <taxon>Bacillati</taxon>
        <taxon>Actinomycetota</taxon>
        <taxon>Actinomycetes</taxon>
        <taxon>Kitasatosporales</taxon>
        <taxon>Streptomycetaceae</taxon>
        <taxon>Streptomyces</taxon>
    </lineage>
</organism>
<dbReference type="InterPro" id="IPR015797">
    <property type="entry name" value="NUDIX_hydrolase-like_dom_sf"/>
</dbReference>
<protein>
    <submittedName>
        <fullName evidence="3">NUDIX domain-containing protein</fullName>
    </submittedName>
</protein>
<evidence type="ECO:0000313" key="4">
    <source>
        <dbReference type="Proteomes" id="UP000578686"/>
    </source>
</evidence>
<dbReference type="Gene3D" id="3.90.79.10">
    <property type="entry name" value="Nucleoside Triphosphate Pyrophosphohydrolase"/>
    <property type="match status" value="1"/>
</dbReference>
<dbReference type="PANTHER" id="PTHR43736:SF1">
    <property type="entry name" value="DIHYDRONEOPTERIN TRIPHOSPHATE DIPHOSPHATASE"/>
    <property type="match status" value="1"/>
</dbReference>
<dbReference type="AlphaFoldDB" id="A0A7X6HXP7"/>
<feature type="domain" description="Nudix hydrolase" evidence="2">
    <location>
        <begin position="45"/>
        <end position="172"/>
    </location>
</feature>
<proteinExistence type="inferred from homology"/>
<dbReference type="CDD" id="cd03674">
    <property type="entry name" value="NUDIX_Hydrolase"/>
    <property type="match status" value="1"/>
</dbReference>
<dbReference type="PANTHER" id="PTHR43736">
    <property type="entry name" value="ADP-RIBOSE PYROPHOSPHATASE"/>
    <property type="match status" value="1"/>
</dbReference>
<accession>A0A7X6HXP7</accession>
<evidence type="ECO:0000256" key="1">
    <source>
        <dbReference type="ARBA" id="ARBA00005582"/>
    </source>
</evidence>
<dbReference type="SUPFAM" id="SSF55811">
    <property type="entry name" value="Nudix"/>
    <property type="match status" value="1"/>
</dbReference>
<gene>
    <name evidence="3" type="ORF">HCN56_01995</name>
</gene>
<keyword evidence="4" id="KW-1185">Reference proteome</keyword>
<dbReference type="InterPro" id="IPR000086">
    <property type="entry name" value="NUDIX_hydrolase_dom"/>
</dbReference>
<dbReference type="EMBL" id="JAAVJD010000006">
    <property type="protein sequence ID" value="NJQ04379.1"/>
    <property type="molecule type" value="Genomic_DNA"/>
</dbReference>
<reference evidence="3 4" key="1">
    <citation type="submission" date="2020-03" db="EMBL/GenBank/DDBJ databases">
        <title>Draft genome of Streptomyces sp. ventii, isolated from the Axial Seamount in the Pacific Ocean, and resequencing of the two type strains Streptomyces lonarensis strain NCL 716 and Streptomyces bohaiensis strain 11A07.</title>
        <authorList>
            <person name="Loughran R.M."/>
            <person name="Pfannmuller K.M."/>
            <person name="Wasson B.J."/>
            <person name="Deadmond M.C."/>
            <person name="Paddock B.E."/>
            <person name="Koyack M.J."/>
            <person name="Gallegos D.A."/>
            <person name="Mitchell E.A."/>
            <person name="Ushijima B."/>
            <person name="Saw J.H."/>
            <person name="Mcphail K.L."/>
            <person name="Videau P."/>
        </authorList>
    </citation>
    <scope>NUCLEOTIDE SEQUENCE [LARGE SCALE GENOMIC DNA]</scope>
    <source>
        <strain evidence="3 4">NCL716</strain>
    </source>
</reference>
<dbReference type="RefSeq" id="WP_167967681.1">
    <property type="nucleotide sequence ID" value="NZ_BHZG01000147.1"/>
</dbReference>
<comment type="caution">
    <text evidence="3">The sequence shown here is derived from an EMBL/GenBank/DDBJ whole genome shotgun (WGS) entry which is preliminary data.</text>
</comment>